<dbReference type="AlphaFoldDB" id="A0A0F9YH30"/>
<accession>A0A0F9YH30</accession>
<protein>
    <submittedName>
        <fullName evidence="1">Uncharacterized protein</fullName>
    </submittedName>
</protein>
<evidence type="ECO:0000313" key="1">
    <source>
        <dbReference type="EMBL" id="KKO11592.1"/>
    </source>
</evidence>
<sequence length="218" mass="24751">MMDRGELLELARTLLIQNIDTTIGYNDGNAVAMLSFAFSTGVELRDEEDRPWPLSGDDFNYGTNNFSDCLLALQLGLLEFVGTDFSQLVDLAKYDSAAYDACLYIATSNLERGLTPELAEMLRNHLQKPSRPRKGNRKLALRDEAIQISVYTVCQEGKISPTRNGRNNNSGCDIVQEAMASLPEYTRYGLPSYEGVRKIWDERRLLYRIQSKHTRRKN</sequence>
<name>A0A0F9YH30_9ZZZZ</name>
<gene>
    <name evidence="1" type="ORF">LCGC14_0010860</name>
</gene>
<proteinExistence type="predicted"/>
<reference evidence="1" key="1">
    <citation type="journal article" date="2015" name="Nature">
        <title>Complex archaea that bridge the gap between prokaryotes and eukaryotes.</title>
        <authorList>
            <person name="Spang A."/>
            <person name="Saw J.H."/>
            <person name="Jorgensen S.L."/>
            <person name="Zaremba-Niedzwiedzka K."/>
            <person name="Martijn J."/>
            <person name="Lind A.E."/>
            <person name="van Eijk R."/>
            <person name="Schleper C."/>
            <person name="Guy L."/>
            <person name="Ettema T.J."/>
        </authorList>
    </citation>
    <scope>NUCLEOTIDE SEQUENCE</scope>
</reference>
<comment type="caution">
    <text evidence="1">The sequence shown here is derived from an EMBL/GenBank/DDBJ whole genome shotgun (WGS) entry which is preliminary data.</text>
</comment>
<dbReference type="EMBL" id="LAZR01000002">
    <property type="protein sequence ID" value="KKO11592.1"/>
    <property type="molecule type" value="Genomic_DNA"/>
</dbReference>
<organism evidence="1">
    <name type="scientific">marine sediment metagenome</name>
    <dbReference type="NCBI Taxonomy" id="412755"/>
    <lineage>
        <taxon>unclassified sequences</taxon>
        <taxon>metagenomes</taxon>
        <taxon>ecological metagenomes</taxon>
    </lineage>
</organism>